<dbReference type="SMART" id="SM00179">
    <property type="entry name" value="EGF_CA"/>
    <property type="match status" value="2"/>
</dbReference>
<accession>A0A9X0A693</accession>
<feature type="domain" description="EGF-like" evidence="6">
    <location>
        <begin position="46"/>
        <end position="87"/>
    </location>
</feature>
<keyword evidence="7" id="KW-0675">Receptor</keyword>
<evidence type="ECO:0000313" key="8">
    <source>
        <dbReference type="Proteomes" id="UP001163046"/>
    </source>
</evidence>
<keyword evidence="8" id="KW-1185">Reference proteome</keyword>
<name>A0A9X0A693_9CNID</name>
<comment type="caution">
    <text evidence="7">The sequence shown here is derived from an EMBL/GenBank/DDBJ whole genome shotgun (WGS) entry which is preliminary data.</text>
</comment>
<sequence>MTECFKRGLVCPNGTICGQASDGSYGCVCHKGFEMVLVGGNKTCKDIDECKHRHSCPTNSSCVNSEGSYQCTCNPGFSKMNGTGNCEELKKGNCSCGKHEECHQQKCRCKKGYEKNKDGNCAPGLGPKHGTSHKLQSGQWETGVSRSSCTTGHVILLLFGLLWYQAFA</sequence>
<reference evidence="7" key="1">
    <citation type="submission" date="2023-01" db="EMBL/GenBank/DDBJ databases">
        <title>Genome assembly of the deep-sea coral Lophelia pertusa.</title>
        <authorList>
            <person name="Herrera S."/>
            <person name="Cordes E."/>
        </authorList>
    </citation>
    <scope>NUCLEOTIDE SEQUENCE</scope>
    <source>
        <strain evidence="7">USNM1676648</strain>
        <tissue evidence="7">Polyp</tissue>
    </source>
</reference>
<dbReference type="Proteomes" id="UP001163046">
    <property type="component" value="Unassembled WGS sequence"/>
</dbReference>
<dbReference type="PANTHER" id="PTHR24034">
    <property type="entry name" value="EGF-LIKE DOMAIN-CONTAINING PROTEIN"/>
    <property type="match status" value="1"/>
</dbReference>
<dbReference type="PROSITE" id="PS00010">
    <property type="entry name" value="ASX_HYDROXYL"/>
    <property type="match status" value="1"/>
</dbReference>
<dbReference type="PANTHER" id="PTHR24034:SF209">
    <property type="entry name" value="EGF-LIKE DOMAIN-CONTAINING PROTEIN"/>
    <property type="match status" value="1"/>
</dbReference>
<keyword evidence="4" id="KW-1015">Disulfide bond</keyword>
<dbReference type="InterPro" id="IPR000742">
    <property type="entry name" value="EGF"/>
</dbReference>
<protein>
    <submittedName>
        <fullName evidence="7">EGF-like module-containing mucin-like hormone receptor-like</fullName>
    </submittedName>
</protein>
<dbReference type="AlphaFoldDB" id="A0A9X0A693"/>
<keyword evidence="2" id="KW-0732">Signal</keyword>
<dbReference type="EMBL" id="MU825398">
    <property type="protein sequence ID" value="KAJ7393559.1"/>
    <property type="molecule type" value="Genomic_DNA"/>
</dbReference>
<dbReference type="InterPro" id="IPR018097">
    <property type="entry name" value="EGF_Ca-bd_CS"/>
</dbReference>
<dbReference type="CDD" id="cd00054">
    <property type="entry name" value="EGF_CA"/>
    <property type="match status" value="1"/>
</dbReference>
<dbReference type="Gene3D" id="2.10.25.10">
    <property type="entry name" value="Laminin"/>
    <property type="match status" value="2"/>
</dbReference>
<evidence type="ECO:0000313" key="7">
    <source>
        <dbReference type="EMBL" id="KAJ7393559.1"/>
    </source>
</evidence>
<dbReference type="InterPro" id="IPR050751">
    <property type="entry name" value="ECM_structural_protein"/>
</dbReference>
<dbReference type="PROSITE" id="PS01186">
    <property type="entry name" value="EGF_2"/>
    <property type="match status" value="1"/>
</dbReference>
<organism evidence="7 8">
    <name type="scientific">Desmophyllum pertusum</name>
    <dbReference type="NCBI Taxonomy" id="174260"/>
    <lineage>
        <taxon>Eukaryota</taxon>
        <taxon>Metazoa</taxon>
        <taxon>Cnidaria</taxon>
        <taxon>Anthozoa</taxon>
        <taxon>Hexacorallia</taxon>
        <taxon>Scleractinia</taxon>
        <taxon>Caryophylliina</taxon>
        <taxon>Caryophylliidae</taxon>
        <taxon>Desmophyllum</taxon>
    </lineage>
</organism>
<dbReference type="Pfam" id="PF07645">
    <property type="entry name" value="EGF_CA"/>
    <property type="match status" value="2"/>
</dbReference>
<evidence type="ECO:0000256" key="1">
    <source>
        <dbReference type="ARBA" id="ARBA00022536"/>
    </source>
</evidence>
<comment type="caution">
    <text evidence="5">Lacks conserved residue(s) required for the propagation of feature annotation.</text>
</comment>
<dbReference type="InterPro" id="IPR001881">
    <property type="entry name" value="EGF-like_Ca-bd_dom"/>
</dbReference>
<dbReference type="GO" id="GO:0005509">
    <property type="term" value="F:calcium ion binding"/>
    <property type="evidence" value="ECO:0007669"/>
    <property type="project" value="InterPro"/>
</dbReference>
<keyword evidence="1 5" id="KW-0245">EGF-like domain</keyword>
<dbReference type="FunFam" id="2.10.25.10:FF:000038">
    <property type="entry name" value="Fibrillin 2"/>
    <property type="match status" value="1"/>
</dbReference>
<evidence type="ECO:0000256" key="5">
    <source>
        <dbReference type="PROSITE-ProRule" id="PRU00076"/>
    </source>
</evidence>
<dbReference type="InterPro" id="IPR049883">
    <property type="entry name" value="NOTCH1_EGF-like"/>
</dbReference>
<evidence type="ECO:0000256" key="4">
    <source>
        <dbReference type="ARBA" id="ARBA00023157"/>
    </source>
</evidence>
<dbReference type="PROSITE" id="PS50026">
    <property type="entry name" value="EGF_3"/>
    <property type="match status" value="1"/>
</dbReference>
<evidence type="ECO:0000256" key="3">
    <source>
        <dbReference type="ARBA" id="ARBA00022737"/>
    </source>
</evidence>
<keyword evidence="3" id="KW-0677">Repeat</keyword>
<dbReference type="SUPFAM" id="SSF57196">
    <property type="entry name" value="EGF/Laminin"/>
    <property type="match status" value="2"/>
</dbReference>
<evidence type="ECO:0000259" key="6">
    <source>
        <dbReference type="PROSITE" id="PS50026"/>
    </source>
</evidence>
<evidence type="ECO:0000256" key="2">
    <source>
        <dbReference type="ARBA" id="ARBA00022729"/>
    </source>
</evidence>
<proteinExistence type="predicted"/>
<dbReference type="InterPro" id="IPR000152">
    <property type="entry name" value="EGF-type_Asp/Asn_hydroxyl_site"/>
</dbReference>
<gene>
    <name evidence="7" type="primary">EMR1_1</name>
    <name evidence="7" type="ORF">OS493_006544</name>
</gene>
<dbReference type="OrthoDB" id="339125at2759"/>
<dbReference type="PROSITE" id="PS01187">
    <property type="entry name" value="EGF_CA"/>
    <property type="match status" value="1"/>
</dbReference>
<dbReference type="SMART" id="SM00181">
    <property type="entry name" value="EGF"/>
    <property type="match status" value="2"/>
</dbReference>